<feature type="transmembrane region" description="Helical" evidence="6">
    <location>
        <begin position="28"/>
        <end position="47"/>
    </location>
</feature>
<dbReference type="PANTHER" id="PTHR32322">
    <property type="entry name" value="INNER MEMBRANE TRANSPORTER"/>
    <property type="match status" value="1"/>
</dbReference>
<evidence type="ECO:0000313" key="8">
    <source>
        <dbReference type="Proteomes" id="UP000183496"/>
    </source>
</evidence>
<evidence type="ECO:0000256" key="4">
    <source>
        <dbReference type="ARBA" id="ARBA00022989"/>
    </source>
</evidence>
<keyword evidence="4 6" id="KW-1133">Transmembrane helix</keyword>
<comment type="caution">
    <text evidence="7">The sequence shown here is derived from an EMBL/GenBank/DDBJ whole genome shotgun (WGS) entry which is preliminary data.</text>
</comment>
<comment type="subcellular location">
    <subcellularLocation>
        <location evidence="1">Membrane</location>
        <topology evidence="1">Multi-pass membrane protein</topology>
    </subcellularLocation>
</comment>
<dbReference type="SUPFAM" id="SSF103481">
    <property type="entry name" value="Multidrug resistance efflux transporter EmrE"/>
    <property type="match status" value="1"/>
</dbReference>
<comment type="similarity">
    <text evidence="2">Belongs to the EamA transporter family.</text>
</comment>
<accession>A0AAJ4W1U8</accession>
<feature type="transmembrane region" description="Helical" evidence="6">
    <location>
        <begin position="176"/>
        <end position="197"/>
    </location>
</feature>
<feature type="transmembrane region" description="Helical" evidence="6">
    <location>
        <begin position="267"/>
        <end position="287"/>
    </location>
</feature>
<dbReference type="Proteomes" id="UP000183496">
    <property type="component" value="Unassembled WGS sequence"/>
</dbReference>
<feature type="transmembrane region" description="Helical" evidence="6">
    <location>
        <begin position="143"/>
        <end position="164"/>
    </location>
</feature>
<organism evidence="7 8">
    <name type="scientific">Myroides profundi</name>
    <dbReference type="NCBI Taxonomy" id="480520"/>
    <lineage>
        <taxon>Bacteria</taxon>
        <taxon>Pseudomonadati</taxon>
        <taxon>Bacteroidota</taxon>
        <taxon>Flavobacteriia</taxon>
        <taxon>Flavobacteriales</taxon>
        <taxon>Flavobacteriaceae</taxon>
        <taxon>Myroides</taxon>
    </lineage>
</organism>
<feature type="transmembrane region" description="Helical" evidence="6">
    <location>
        <begin position="209"/>
        <end position="227"/>
    </location>
</feature>
<proteinExistence type="inferred from homology"/>
<keyword evidence="5 6" id="KW-0472">Membrane</keyword>
<keyword evidence="3 6" id="KW-0812">Transmembrane</keyword>
<gene>
    <name evidence="7" type="ORF">SAMN04488089_102291</name>
</gene>
<dbReference type="InterPro" id="IPR037185">
    <property type="entry name" value="EmrE-like"/>
</dbReference>
<evidence type="ECO:0000313" key="7">
    <source>
        <dbReference type="EMBL" id="SEQ30638.1"/>
    </source>
</evidence>
<evidence type="ECO:0000256" key="3">
    <source>
        <dbReference type="ARBA" id="ARBA00022692"/>
    </source>
</evidence>
<feature type="transmembrane region" description="Helical" evidence="6">
    <location>
        <begin position="59"/>
        <end position="78"/>
    </location>
</feature>
<dbReference type="RefSeq" id="WP_041891725.1">
    <property type="nucleotide sequence ID" value="NZ_CP010817.1"/>
</dbReference>
<dbReference type="AlphaFoldDB" id="A0AAJ4W1U8"/>
<keyword evidence="8" id="KW-1185">Reference proteome</keyword>
<dbReference type="PANTHER" id="PTHR32322:SF2">
    <property type="entry name" value="EAMA DOMAIN-CONTAINING PROTEIN"/>
    <property type="match status" value="1"/>
</dbReference>
<feature type="transmembrane region" description="Helical" evidence="6">
    <location>
        <begin position="239"/>
        <end position="260"/>
    </location>
</feature>
<name>A0AAJ4W1U8_MYRPR</name>
<dbReference type="GO" id="GO:0016020">
    <property type="term" value="C:membrane"/>
    <property type="evidence" value="ECO:0007669"/>
    <property type="project" value="UniProtKB-SubCell"/>
</dbReference>
<feature type="transmembrane region" description="Helical" evidence="6">
    <location>
        <begin position="113"/>
        <end position="131"/>
    </location>
</feature>
<dbReference type="KEGG" id="mpw:MPR_1793"/>
<evidence type="ECO:0000256" key="2">
    <source>
        <dbReference type="ARBA" id="ARBA00007362"/>
    </source>
</evidence>
<evidence type="ECO:0000256" key="5">
    <source>
        <dbReference type="ARBA" id="ARBA00023136"/>
    </source>
</evidence>
<protein>
    <recommendedName>
        <fullName evidence="9">Transporter</fullName>
    </recommendedName>
</protein>
<evidence type="ECO:0000256" key="6">
    <source>
        <dbReference type="SAM" id="Phobius"/>
    </source>
</evidence>
<reference evidence="7 8" key="1">
    <citation type="submission" date="2016-10" db="EMBL/GenBank/DDBJ databases">
        <authorList>
            <person name="Varghese N."/>
            <person name="Submissions S."/>
        </authorList>
    </citation>
    <scope>NUCLEOTIDE SEQUENCE [LARGE SCALE GENOMIC DNA]</scope>
    <source>
        <strain evidence="8">DSM 19823 / KCTC 23066 / CCTCC M 208030 / D25</strain>
    </source>
</reference>
<sequence length="288" mass="32382">MLYLILSILSSISVGVLFKLLKKEKTNIFQIIILNYITTVLLSFLIFKPSAVSITDFPLFLIIGLGLLLPTIFLVQYLSIKNTGIIKTDIAQRMSLFIPILASVFIFKENISNLKYTALLIGFVSIGLILNKNDSNEMKSKNNYLYLLFVFIGFGVIDVCFKQVALHSSIPYTSTLFYIFTCSLILSLISYSTYLIIKRINFRVNKRTLLFGGLVGLLNFMNIYFYLNAHKAFSDNPTVVFAGMNYGVILLGTLIGYFAFKEKLSKLNIIGLSLAVVSIALLIYSQLN</sequence>
<dbReference type="InterPro" id="IPR050638">
    <property type="entry name" value="AA-Vitamin_Transporters"/>
</dbReference>
<feature type="transmembrane region" description="Helical" evidence="6">
    <location>
        <begin position="90"/>
        <end position="107"/>
    </location>
</feature>
<evidence type="ECO:0008006" key="9">
    <source>
        <dbReference type="Google" id="ProtNLM"/>
    </source>
</evidence>
<evidence type="ECO:0000256" key="1">
    <source>
        <dbReference type="ARBA" id="ARBA00004141"/>
    </source>
</evidence>
<dbReference type="EMBL" id="FOFY01000002">
    <property type="protein sequence ID" value="SEQ30638.1"/>
    <property type="molecule type" value="Genomic_DNA"/>
</dbReference>
<feature type="transmembrane region" description="Helical" evidence="6">
    <location>
        <begin position="6"/>
        <end position="21"/>
    </location>
</feature>